<comment type="caution">
    <text evidence="2">The sequence shown here is derived from an EMBL/GenBank/DDBJ whole genome shotgun (WGS) entry which is preliminary data.</text>
</comment>
<keyword evidence="1" id="KW-1133">Transmembrane helix</keyword>
<accession>A0A645FSM4</accession>
<name>A0A645FSM4_9ZZZZ</name>
<sequence>MSFQRGTAQSDLHRAVIVIVLRQRIIDVTVLQPAGKRYRNRQHKNMLMIVLIIIRLTASIMIDRIGVVPGNVPRNTPPGVGITKLNQFLDVIRFPVLLSTQRQINITVAPGKRLRPRPFNTATSVTSHPEIFIIILPGCPFIERVVPLSGITVSNQTEIRISFIEPLRIEKAIRLPGFIVTIVKVGMRVSHIQ</sequence>
<feature type="transmembrane region" description="Helical" evidence="1">
    <location>
        <begin position="46"/>
        <end position="67"/>
    </location>
</feature>
<proteinExistence type="predicted"/>
<keyword evidence="1" id="KW-0472">Membrane</keyword>
<evidence type="ECO:0000313" key="2">
    <source>
        <dbReference type="EMBL" id="MPN17447.1"/>
    </source>
</evidence>
<organism evidence="2">
    <name type="scientific">bioreactor metagenome</name>
    <dbReference type="NCBI Taxonomy" id="1076179"/>
    <lineage>
        <taxon>unclassified sequences</taxon>
        <taxon>metagenomes</taxon>
        <taxon>ecological metagenomes</taxon>
    </lineage>
</organism>
<reference evidence="2" key="1">
    <citation type="submission" date="2019-08" db="EMBL/GenBank/DDBJ databases">
        <authorList>
            <person name="Kucharzyk K."/>
            <person name="Murdoch R.W."/>
            <person name="Higgins S."/>
            <person name="Loffler F."/>
        </authorList>
    </citation>
    <scope>NUCLEOTIDE SEQUENCE</scope>
</reference>
<gene>
    <name evidence="2" type="ORF">SDC9_164800</name>
</gene>
<keyword evidence="1" id="KW-0812">Transmembrane</keyword>
<evidence type="ECO:0000256" key="1">
    <source>
        <dbReference type="SAM" id="Phobius"/>
    </source>
</evidence>
<dbReference type="EMBL" id="VSSQ01064580">
    <property type="protein sequence ID" value="MPN17447.1"/>
    <property type="molecule type" value="Genomic_DNA"/>
</dbReference>
<protein>
    <submittedName>
        <fullName evidence="2">Uncharacterized protein</fullName>
    </submittedName>
</protein>
<dbReference type="AlphaFoldDB" id="A0A645FSM4"/>